<evidence type="ECO:0000313" key="1">
    <source>
        <dbReference type="Proteomes" id="UP000694941"/>
    </source>
</evidence>
<name>A0ABM1SJ53_LIMPO</name>
<organism evidence="1 2">
    <name type="scientific">Limulus polyphemus</name>
    <name type="common">Atlantic horseshoe crab</name>
    <dbReference type="NCBI Taxonomy" id="6850"/>
    <lineage>
        <taxon>Eukaryota</taxon>
        <taxon>Metazoa</taxon>
        <taxon>Ecdysozoa</taxon>
        <taxon>Arthropoda</taxon>
        <taxon>Chelicerata</taxon>
        <taxon>Merostomata</taxon>
        <taxon>Xiphosura</taxon>
        <taxon>Limulidae</taxon>
        <taxon>Limulus</taxon>
    </lineage>
</organism>
<accession>A0ABM1SJ53</accession>
<protein>
    <submittedName>
        <fullName evidence="2">Nicotinamide riboside kinase 1-like isoform X1</fullName>
    </submittedName>
</protein>
<dbReference type="SUPFAM" id="SSF52540">
    <property type="entry name" value="P-loop containing nucleoside triphosphate hydrolases"/>
    <property type="match status" value="1"/>
</dbReference>
<sequence>MKGWIVVGISGVTCGGKTTLAAMLQKSITGSVVLSQDEFFREEYSDKHEMIPELQHANWESLSSIDWNNLMTKLSELKSHEPPSGNPLIIVEGHLIFNYLPLLQIFDKKYFLILSKEECWERRRVRMYSPPDPPGYFDMCVWPMYLKNKKEIEENVMGIDFTVGYPKYGLSAFQLQEYPDLSVGFGQWWNAHKRSLPFCNCDWNWVQNVKGYRNI</sequence>
<dbReference type="Pfam" id="PF13238">
    <property type="entry name" value="AAA_18"/>
    <property type="match status" value="1"/>
</dbReference>
<dbReference type="GeneID" id="106461089"/>
<dbReference type="Proteomes" id="UP000694941">
    <property type="component" value="Unplaced"/>
</dbReference>
<dbReference type="InterPro" id="IPR027417">
    <property type="entry name" value="P-loop_NTPase"/>
</dbReference>
<gene>
    <name evidence="2" type="primary">LOC106461089</name>
</gene>
<dbReference type="RefSeq" id="XP_022243658.1">
    <property type="nucleotide sequence ID" value="XM_022387950.1"/>
</dbReference>
<proteinExistence type="predicted"/>
<dbReference type="PANTHER" id="PTHR10285">
    <property type="entry name" value="URIDINE KINASE"/>
    <property type="match status" value="1"/>
</dbReference>
<evidence type="ECO:0000313" key="2">
    <source>
        <dbReference type="RefSeq" id="XP_022243658.1"/>
    </source>
</evidence>
<keyword evidence="1" id="KW-1185">Reference proteome</keyword>
<reference evidence="2" key="1">
    <citation type="submission" date="2025-08" db="UniProtKB">
        <authorList>
            <consortium name="RefSeq"/>
        </authorList>
    </citation>
    <scope>IDENTIFICATION</scope>
    <source>
        <tissue evidence="2">Muscle</tissue>
    </source>
</reference>
<dbReference type="Gene3D" id="3.40.50.300">
    <property type="entry name" value="P-loop containing nucleotide triphosphate hydrolases"/>
    <property type="match status" value="1"/>
</dbReference>